<accession>H1L0P6</accession>
<dbReference type="PATRIC" id="fig|647171.4.peg.1572"/>
<evidence type="ECO:0000313" key="1">
    <source>
        <dbReference type="EMBL" id="EHP84590.1"/>
    </source>
</evidence>
<reference evidence="1 2" key="1">
    <citation type="submission" date="2011-09" db="EMBL/GenBank/DDBJ databases">
        <title>The draft genome of Methanotorris formicicus Mc-S-70.</title>
        <authorList>
            <consortium name="US DOE Joint Genome Institute (JGI-PGF)"/>
            <person name="Lucas S."/>
            <person name="Han J."/>
            <person name="Lapidus A."/>
            <person name="Cheng J.-F."/>
            <person name="Goodwin L."/>
            <person name="Pitluck S."/>
            <person name="Peters L."/>
            <person name="Land M.L."/>
            <person name="Hauser L."/>
            <person name="Sieprawska-Lupa M."/>
            <person name="Takai K."/>
            <person name="Miyazaki J."/>
            <person name="Whitman W."/>
            <person name="Woyke T.J."/>
        </authorList>
    </citation>
    <scope>NUCLEOTIDE SEQUENCE [LARGE SCALE GENOMIC DNA]</scope>
    <source>
        <strain evidence="1 2">Mc-S-70</strain>
    </source>
</reference>
<keyword evidence="2" id="KW-1185">Reference proteome</keyword>
<dbReference type="Proteomes" id="UP000003706">
    <property type="component" value="Unassembled WGS sequence"/>
</dbReference>
<sequence>MWVTIIKIIKFLIFLTIFSNIVNFGDKMNLNENEDTYIKKALEEKEKGNYDDAVYYLDWASLVAFSNGNLEKVMEIEKLLPELEGKTEYESSLFANFFIKVTSLMLKNEKLPNDVVDEFFRVVGCIEEIKEDIKYVVSALKIIIDYMESKNQEVPNWIYEWIKDKEEFINEMESIKKGSNVIIMSKNFKKGTVMGNFIGGMLNKSKMKIVEKLPNMEFGIIEVDGAVIEIPLKAMNFTGGIFIANGVRDEEHLKKIIKVIDNLIEKNIVWHDRGRC</sequence>
<dbReference type="STRING" id="647171.MetfoDRAFT_1620"/>
<proteinExistence type="predicted"/>
<comment type="caution">
    <text evidence="1">The sequence shown here is derived from an EMBL/GenBank/DDBJ whole genome shotgun (WGS) entry which is preliminary data.</text>
</comment>
<evidence type="ECO:0000313" key="2">
    <source>
        <dbReference type="Proteomes" id="UP000003706"/>
    </source>
</evidence>
<dbReference type="AlphaFoldDB" id="H1L0P6"/>
<protein>
    <submittedName>
        <fullName evidence="1">Uncharacterized protein</fullName>
    </submittedName>
</protein>
<name>H1L0P6_9EURY</name>
<dbReference type="EMBL" id="AGJL01000049">
    <property type="protein sequence ID" value="EHP84590.1"/>
    <property type="molecule type" value="Genomic_DNA"/>
</dbReference>
<organism evidence="1 2">
    <name type="scientific">Methanotorris formicicus Mc-S-70</name>
    <dbReference type="NCBI Taxonomy" id="647171"/>
    <lineage>
        <taxon>Archaea</taxon>
        <taxon>Methanobacteriati</taxon>
        <taxon>Methanobacteriota</taxon>
        <taxon>Methanomada group</taxon>
        <taxon>Methanococci</taxon>
        <taxon>Methanococcales</taxon>
        <taxon>Methanocaldococcaceae</taxon>
        <taxon>Methanotorris</taxon>
    </lineage>
</organism>
<gene>
    <name evidence="1" type="ORF">MetfoDRAFT_1620</name>
</gene>